<reference evidence="1" key="1">
    <citation type="journal article" date="2023" name="Mol. Phylogenet. Evol.">
        <title>Genome-scale phylogeny and comparative genomics of the fungal order Sordariales.</title>
        <authorList>
            <person name="Hensen N."/>
            <person name="Bonometti L."/>
            <person name="Westerberg I."/>
            <person name="Brannstrom I.O."/>
            <person name="Guillou S."/>
            <person name="Cros-Aarteil S."/>
            <person name="Calhoun S."/>
            <person name="Haridas S."/>
            <person name="Kuo A."/>
            <person name="Mondo S."/>
            <person name="Pangilinan J."/>
            <person name="Riley R."/>
            <person name="LaButti K."/>
            <person name="Andreopoulos B."/>
            <person name="Lipzen A."/>
            <person name="Chen C."/>
            <person name="Yan M."/>
            <person name="Daum C."/>
            <person name="Ng V."/>
            <person name="Clum A."/>
            <person name="Steindorff A."/>
            <person name="Ohm R.A."/>
            <person name="Martin F."/>
            <person name="Silar P."/>
            <person name="Natvig D.O."/>
            <person name="Lalanne C."/>
            <person name="Gautier V."/>
            <person name="Ament-Velasquez S.L."/>
            <person name="Kruys A."/>
            <person name="Hutchinson M.I."/>
            <person name="Powell A.J."/>
            <person name="Barry K."/>
            <person name="Miller A.N."/>
            <person name="Grigoriev I.V."/>
            <person name="Debuchy R."/>
            <person name="Gladieux P."/>
            <person name="Hiltunen Thoren M."/>
            <person name="Johannesson H."/>
        </authorList>
    </citation>
    <scope>NUCLEOTIDE SEQUENCE</scope>
    <source>
        <strain evidence="1">PSN309</strain>
    </source>
</reference>
<gene>
    <name evidence="1" type="ORF">QBC35DRAFT_493261</name>
</gene>
<protein>
    <submittedName>
        <fullName evidence="1">Uncharacterized protein</fullName>
    </submittedName>
</protein>
<dbReference type="EMBL" id="MU864375">
    <property type="protein sequence ID" value="KAK4189463.1"/>
    <property type="molecule type" value="Genomic_DNA"/>
</dbReference>
<name>A0AAN6WXG6_9PEZI</name>
<evidence type="ECO:0000313" key="1">
    <source>
        <dbReference type="EMBL" id="KAK4189463.1"/>
    </source>
</evidence>
<accession>A0AAN6WXG6</accession>
<dbReference type="Proteomes" id="UP001302126">
    <property type="component" value="Unassembled WGS sequence"/>
</dbReference>
<keyword evidence="2" id="KW-1185">Reference proteome</keyword>
<proteinExistence type="predicted"/>
<reference evidence="1" key="2">
    <citation type="submission" date="2023-05" db="EMBL/GenBank/DDBJ databases">
        <authorList>
            <consortium name="Lawrence Berkeley National Laboratory"/>
            <person name="Steindorff A."/>
            <person name="Hensen N."/>
            <person name="Bonometti L."/>
            <person name="Westerberg I."/>
            <person name="Brannstrom I.O."/>
            <person name="Guillou S."/>
            <person name="Cros-Aarteil S."/>
            <person name="Calhoun S."/>
            <person name="Haridas S."/>
            <person name="Kuo A."/>
            <person name="Mondo S."/>
            <person name="Pangilinan J."/>
            <person name="Riley R."/>
            <person name="Labutti K."/>
            <person name="Andreopoulos B."/>
            <person name="Lipzen A."/>
            <person name="Chen C."/>
            <person name="Yanf M."/>
            <person name="Daum C."/>
            <person name="Ng V."/>
            <person name="Clum A."/>
            <person name="Ohm R."/>
            <person name="Martin F."/>
            <person name="Silar P."/>
            <person name="Natvig D."/>
            <person name="Lalanne C."/>
            <person name="Gautier V."/>
            <person name="Ament-Velasquez S.L."/>
            <person name="Kruys A."/>
            <person name="Hutchinson M.I."/>
            <person name="Powell A.J."/>
            <person name="Barry K."/>
            <person name="Miller A.N."/>
            <person name="Grigoriev I.V."/>
            <person name="Debuchy R."/>
            <person name="Gladieux P."/>
            <person name="Thoren M.H."/>
            <person name="Johannesson H."/>
        </authorList>
    </citation>
    <scope>NUCLEOTIDE SEQUENCE</scope>
    <source>
        <strain evidence="1">PSN309</strain>
    </source>
</reference>
<organism evidence="1 2">
    <name type="scientific">Podospora australis</name>
    <dbReference type="NCBI Taxonomy" id="1536484"/>
    <lineage>
        <taxon>Eukaryota</taxon>
        <taxon>Fungi</taxon>
        <taxon>Dikarya</taxon>
        <taxon>Ascomycota</taxon>
        <taxon>Pezizomycotina</taxon>
        <taxon>Sordariomycetes</taxon>
        <taxon>Sordariomycetidae</taxon>
        <taxon>Sordariales</taxon>
        <taxon>Podosporaceae</taxon>
        <taxon>Podospora</taxon>
    </lineage>
</organism>
<dbReference type="AlphaFoldDB" id="A0AAN6WXG6"/>
<evidence type="ECO:0000313" key="2">
    <source>
        <dbReference type="Proteomes" id="UP001302126"/>
    </source>
</evidence>
<sequence length="108" mass="12459">MNKLSRVPVYKKNVCCGFLCFFVLWLVEIGKMTAQVPLPRLGIPPISLLFGESARSRLVWRSGLAFCSCKCFAFLWASTRDREMVGPRHLMVTTCHVYTMHMSFRRKP</sequence>
<comment type="caution">
    <text evidence="1">The sequence shown here is derived from an EMBL/GenBank/DDBJ whole genome shotgun (WGS) entry which is preliminary data.</text>
</comment>